<dbReference type="InterPro" id="IPR021245">
    <property type="entry name" value="DUF2790"/>
</dbReference>
<protein>
    <submittedName>
        <fullName evidence="2">DUF2790 domain-containing protein</fullName>
    </submittedName>
</protein>
<dbReference type="Gene3D" id="2.30.140.50">
    <property type="entry name" value="Protein of unknown function DUF2790"/>
    <property type="match status" value="1"/>
</dbReference>
<evidence type="ECO:0000256" key="1">
    <source>
        <dbReference type="SAM" id="SignalP"/>
    </source>
</evidence>
<dbReference type="OrthoDB" id="7027858at2"/>
<dbReference type="RefSeq" id="WP_102845895.1">
    <property type="nucleotide sequence ID" value="NZ_CP073105.1"/>
</dbReference>
<accession>A0A2N8SZL7</accession>
<feature type="chain" id="PRO_5014744213" evidence="1">
    <location>
        <begin position="20"/>
        <end position="78"/>
    </location>
</feature>
<organism evidence="2 3">
    <name type="scientific">Stutzerimonas stutzeri</name>
    <name type="common">Pseudomonas stutzeri</name>
    <dbReference type="NCBI Taxonomy" id="316"/>
    <lineage>
        <taxon>Bacteria</taxon>
        <taxon>Pseudomonadati</taxon>
        <taxon>Pseudomonadota</taxon>
        <taxon>Gammaproteobacteria</taxon>
        <taxon>Pseudomonadales</taxon>
        <taxon>Pseudomonadaceae</taxon>
        <taxon>Stutzerimonas</taxon>
    </lineage>
</organism>
<dbReference type="AlphaFoldDB" id="A0A2N8SZL7"/>
<comment type="caution">
    <text evidence="2">The sequence shown here is derived from an EMBL/GenBank/DDBJ whole genome shotgun (WGS) entry which is preliminary data.</text>
</comment>
<name>A0A2N8SZL7_STUST</name>
<keyword evidence="1" id="KW-0732">Signal</keyword>
<dbReference type="EMBL" id="POUW01000001">
    <property type="protein sequence ID" value="PNG07939.1"/>
    <property type="molecule type" value="Genomic_DNA"/>
</dbReference>
<proteinExistence type="predicted"/>
<gene>
    <name evidence="2" type="ORF">CXL00_02505</name>
</gene>
<dbReference type="Proteomes" id="UP000235897">
    <property type="component" value="Unassembled WGS sequence"/>
</dbReference>
<dbReference type="Pfam" id="PF10976">
    <property type="entry name" value="DUF2790"/>
    <property type="match status" value="1"/>
</dbReference>
<sequence length="78" mass="8446">MKHLVWIAGLSLFAQLAAAAPQPTPYHYGDDLDIAKVVSIEVPNGGCSVVEAKMTYLDSKGETHVMSYLRQGADCSDY</sequence>
<evidence type="ECO:0000313" key="3">
    <source>
        <dbReference type="Proteomes" id="UP000235897"/>
    </source>
</evidence>
<feature type="signal peptide" evidence="1">
    <location>
        <begin position="1"/>
        <end position="19"/>
    </location>
</feature>
<reference evidence="2 3" key="1">
    <citation type="submission" date="2018-01" db="EMBL/GenBank/DDBJ databases">
        <title>Denitrification phenotypes of diverse strains of Pseudomonas stutzeri.</title>
        <authorList>
            <person name="Milligan D.A."/>
            <person name="Bergaust L."/>
            <person name="Bakken L.R."/>
            <person name="Frostegard A."/>
        </authorList>
    </citation>
    <scope>NUCLEOTIDE SEQUENCE [LARGE SCALE GENOMIC DNA]</scope>
    <source>
        <strain evidence="2 3">28a3</strain>
    </source>
</reference>
<evidence type="ECO:0000313" key="2">
    <source>
        <dbReference type="EMBL" id="PNG07939.1"/>
    </source>
</evidence>